<feature type="signal peptide" evidence="2">
    <location>
        <begin position="1"/>
        <end position="25"/>
    </location>
</feature>
<evidence type="ECO:0000313" key="3">
    <source>
        <dbReference type="EMBL" id="GAA4236866.1"/>
    </source>
</evidence>
<feature type="region of interest" description="Disordered" evidence="1">
    <location>
        <begin position="34"/>
        <end position="60"/>
    </location>
</feature>
<gene>
    <name evidence="3" type="ORF">GCM10022254_47490</name>
</gene>
<protein>
    <recommendedName>
        <fullName evidence="5">Secreted protein</fullName>
    </recommendedName>
</protein>
<name>A0ABP8CB16_9ACTN</name>
<dbReference type="EMBL" id="BAABAS010000016">
    <property type="protein sequence ID" value="GAA4236866.1"/>
    <property type="molecule type" value="Genomic_DNA"/>
</dbReference>
<reference evidence="4" key="1">
    <citation type="journal article" date="2019" name="Int. J. Syst. Evol. Microbiol.">
        <title>The Global Catalogue of Microorganisms (GCM) 10K type strain sequencing project: providing services to taxonomists for standard genome sequencing and annotation.</title>
        <authorList>
            <consortium name="The Broad Institute Genomics Platform"/>
            <consortium name="The Broad Institute Genome Sequencing Center for Infectious Disease"/>
            <person name="Wu L."/>
            <person name="Ma J."/>
        </authorList>
    </citation>
    <scope>NUCLEOTIDE SEQUENCE [LARGE SCALE GENOMIC DNA]</scope>
    <source>
        <strain evidence="4">JCM 17440</strain>
    </source>
</reference>
<sequence>MRGKLRPLPLLVGTLLATGSLTVAAASAPAAEDAARPSAEAAQPQVVKGPSANHSTATCPGGTKVANGGYSVSSFAQGGDGAIHDYVKANNPVSDGTGWEAVMLDPASKVEAFAICVPSDQAPQVVKGAGGNRSTATCPAGALAASGGYSASSFAQAGDGAIHDYVKANNPASDGGGWEVAMLSPDSKVEAFALCGTPPAM</sequence>
<keyword evidence="2" id="KW-0732">Signal</keyword>
<organism evidence="3 4">
    <name type="scientific">Actinomadura meridiana</name>
    <dbReference type="NCBI Taxonomy" id="559626"/>
    <lineage>
        <taxon>Bacteria</taxon>
        <taxon>Bacillati</taxon>
        <taxon>Actinomycetota</taxon>
        <taxon>Actinomycetes</taxon>
        <taxon>Streptosporangiales</taxon>
        <taxon>Thermomonosporaceae</taxon>
        <taxon>Actinomadura</taxon>
    </lineage>
</organism>
<feature type="chain" id="PRO_5047519692" description="Secreted protein" evidence="2">
    <location>
        <begin position="26"/>
        <end position="201"/>
    </location>
</feature>
<dbReference type="RefSeq" id="WP_344900226.1">
    <property type="nucleotide sequence ID" value="NZ_BAABAS010000016.1"/>
</dbReference>
<evidence type="ECO:0000256" key="1">
    <source>
        <dbReference type="SAM" id="MobiDB-lite"/>
    </source>
</evidence>
<accession>A0ABP8CB16</accession>
<proteinExistence type="predicted"/>
<keyword evidence="4" id="KW-1185">Reference proteome</keyword>
<evidence type="ECO:0000256" key="2">
    <source>
        <dbReference type="SAM" id="SignalP"/>
    </source>
</evidence>
<evidence type="ECO:0008006" key="5">
    <source>
        <dbReference type="Google" id="ProtNLM"/>
    </source>
</evidence>
<evidence type="ECO:0000313" key="4">
    <source>
        <dbReference type="Proteomes" id="UP001501710"/>
    </source>
</evidence>
<comment type="caution">
    <text evidence="3">The sequence shown here is derived from an EMBL/GenBank/DDBJ whole genome shotgun (WGS) entry which is preliminary data.</text>
</comment>
<dbReference type="Proteomes" id="UP001501710">
    <property type="component" value="Unassembled WGS sequence"/>
</dbReference>